<dbReference type="InterPro" id="IPR008756">
    <property type="entry name" value="Peptidase_M56"/>
</dbReference>
<feature type="domain" description="Peptidase M56" evidence="2">
    <location>
        <begin position="2"/>
        <end position="78"/>
    </location>
</feature>
<protein>
    <recommendedName>
        <fullName evidence="2">Peptidase M56 domain-containing protein</fullName>
    </recommendedName>
</protein>
<dbReference type="PANTHER" id="PTHR34978">
    <property type="entry name" value="POSSIBLE SENSOR-TRANSDUCER PROTEIN BLAR"/>
    <property type="match status" value="1"/>
</dbReference>
<sequence>MIHHELSHIKRKDNLIGWIAMILRDLLFFNPFAYIAYFLIRAEQDSGSDKVIVKYSGRPKKEIAKSLLSAIMKLKSRSSGSSVAGPAQALSLSPGKFFSQHRLKNRIRSILRTDHDRISMRVFPRILMFALFFLILVFQIFIIITTDSFQIYLR</sequence>
<dbReference type="Pfam" id="PF05569">
    <property type="entry name" value="Peptidase_M56"/>
    <property type="match status" value="1"/>
</dbReference>
<organism evidence="3">
    <name type="scientific">marine sediment metagenome</name>
    <dbReference type="NCBI Taxonomy" id="412755"/>
    <lineage>
        <taxon>unclassified sequences</taxon>
        <taxon>metagenomes</taxon>
        <taxon>ecological metagenomes</taxon>
    </lineage>
</organism>
<proteinExistence type="predicted"/>
<reference evidence="3" key="1">
    <citation type="journal article" date="2014" name="Front. Microbiol.">
        <title>High frequency of phylogenetically diverse reductive dehalogenase-homologous genes in deep subseafloor sedimentary metagenomes.</title>
        <authorList>
            <person name="Kawai M."/>
            <person name="Futagami T."/>
            <person name="Toyoda A."/>
            <person name="Takaki Y."/>
            <person name="Nishi S."/>
            <person name="Hori S."/>
            <person name="Arai W."/>
            <person name="Tsubouchi T."/>
            <person name="Morono Y."/>
            <person name="Uchiyama I."/>
            <person name="Ito T."/>
            <person name="Fujiyama A."/>
            <person name="Inagaki F."/>
            <person name="Takami H."/>
        </authorList>
    </citation>
    <scope>NUCLEOTIDE SEQUENCE</scope>
    <source>
        <strain evidence="3">Expedition CK06-06</strain>
    </source>
</reference>
<evidence type="ECO:0000313" key="3">
    <source>
        <dbReference type="EMBL" id="GAF82056.1"/>
    </source>
</evidence>
<dbReference type="AlphaFoldDB" id="X0T3Z4"/>
<keyword evidence="1" id="KW-0472">Membrane</keyword>
<dbReference type="EMBL" id="BARS01002158">
    <property type="protein sequence ID" value="GAF82056.1"/>
    <property type="molecule type" value="Genomic_DNA"/>
</dbReference>
<evidence type="ECO:0000259" key="2">
    <source>
        <dbReference type="Pfam" id="PF05569"/>
    </source>
</evidence>
<evidence type="ECO:0000256" key="1">
    <source>
        <dbReference type="SAM" id="Phobius"/>
    </source>
</evidence>
<dbReference type="InterPro" id="IPR052173">
    <property type="entry name" value="Beta-lactam_resp_regulator"/>
</dbReference>
<accession>X0T3Z4</accession>
<feature type="transmembrane region" description="Helical" evidence="1">
    <location>
        <begin position="122"/>
        <end position="144"/>
    </location>
</feature>
<dbReference type="PANTHER" id="PTHR34978:SF3">
    <property type="entry name" value="SLR0241 PROTEIN"/>
    <property type="match status" value="1"/>
</dbReference>
<keyword evidence="1" id="KW-1133">Transmembrane helix</keyword>
<comment type="caution">
    <text evidence="3">The sequence shown here is derived from an EMBL/GenBank/DDBJ whole genome shotgun (WGS) entry which is preliminary data.</text>
</comment>
<keyword evidence="1" id="KW-0812">Transmembrane</keyword>
<gene>
    <name evidence="3" type="ORF">S01H1_04046</name>
</gene>
<name>X0T3Z4_9ZZZZ</name>
<feature type="transmembrane region" description="Helical" evidence="1">
    <location>
        <begin position="15"/>
        <end position="40"/>
    </location>
</feature>